<name>A0ABU4PFP2_9SPHN</name>
<accession>A0ABU4PFP2</accession>
<sequence>MPHHIFYSWQSDTDNRIGRGFIQHALDRAIRAVNADADVDPADRNVQADRDTVGISGMPPLADTIFGKIDRAVAFLSDLTHVAKRAKGQLSPNPNVLLEHGWALKSRGWARMIGVMNTAMGHPDEHPLPFDLTHFKRPILFHCPPDSTDEDRQAARLGLQKDLESALRLILDDEVLRAAQPPEQPHPHDIALLQRFRTQIPERLRQFLREHNFGEPYPRKALDPLDDIASTWAGAEFDFEDKALQEASTALRAANSSLMELVYERTHVMDRNPNMAWAKTGYDVSHGLQQGTLDAIRDLNARSTTLIDSIDAFEKVGRSRIRVAAPAPTAPQVDPRWEAARQAVGELAADRMRGGLPEIVAVPSMTLRLVPLVAMDRPSLDPKVVLAAALRFPPDMQVRVQSDSDERQWWSFGLPLIRTENNPETRWRTRFVRPGVIEYEATIGGRVDDGDEQILVDGRALEGSIVAHVERLAGVLAAIGLTGPGLVSIAFRGVEDVELTRSRGGGRTIRKPELFLPELRADDLSAAMQPQLRDQLNILWQASGWADGSPSFG</sequence>
<reference evidence="1 2" key="1">
    <citation type="submission" date="2023-11" db="EMBL/GenBank/DDBJ databases">
        <title>MicrobeMod: A computational toolkit for identifying prokaryotic methylation and restriction-modification with nanopore sequencing.</title>
        <authorList>
            <person name="Crits-Christoph A."/>
            <person name="Kang S.C."/>
            <person name="Lee H."/>
            <person name="Ostrov N."/>
        </authorList>
    </citation>
    <scope>NUCLEOTIDE SEQUENCE [LARGE SCALE GENOMIC DNA]</scope>
    <source>
        <strain evidence="1 2">ATCC 14820</strain>
    </source>
</reference>
<comment type="caution">
    <text evidence="1">The sequence shown here is derived from an EMBL/GenBank/DDBJ whole genome shotgun (WGS) entry which is preliminary data.</text>
</comment>
<proteinExistence type="predicted"/>
<evidence type="ECO:0000313" key="1">
    <source>
        <dbReference type="EMBL" id="MDX5983028.1"/>
    </source>
</evidence>
<dbReference type="RefSeq" id="WP_010405772.1">
    <property type="nucleotide sequence ID" value="NZ_JAWXXV010000001.1"/>
</dbReference>
<protein>
    <submittedName>
        <fullName evidence="1">Uncharacterized protein</fullName>
    </submittedName>
</protein>
<keyword evidence="2" id="KW-1185">Reference proteome</keyword>
<gene>
    <name evidence="1" type="ORF">SIL82_02045</name>
</gene>
<dbReference type="EMBL" id="JAWXXV010000001">
    <property type="protein sequence ID" value="MDX5983028.1"/>
    <property type="molecule type" value="Genomic_DNA"/>
</dbReference>
<dbReference type="Proteomes" id="UP001279660">
    <property type="component" value="Unassembled WGS sequence"/>
</dbReference>
<organism evidence="1 2">
    <name type="scientific">Sphingomonas echinoides</name>
    <dbReference type="NCBI Taxonomy" id="59803"/>
    <lineage>
        <taxon>Bacteria</taxon>
        <taxon>Pseudomonadati</taxon>
        <taxon>Pseudomonadota</taxon>
        <taxon>Alphaproteobacteria</taxon>
        <taxon>Sphingomonadales</taxon>
        <taxon>Sphingomonadaceae</taxon>
        <taxon>Sphingomonas</taxon>
    </lineage>
</organism>
<evidence type="ECO:0000313" key="2">
    <source>
        <dbReference type="Proteomes" id="UP001279660"/>
    </source>
</evidence>